<name>A0A7H0VF76_9FLAO</name>
<dbReference type="PROSITE" id="PS50110">
    <property type="entry name" value="RESPONSE_REGULATORY"/>
    <property type="match status" value="1"/>
</dbReference>
<dbReference type="InterPro" id="IPR036890">
    <property type="entry name" value="HATPase_C_sf"/>
</dbReference>
<feature type="coiled-coil region" evidence="10">
    <location>
        <begin position="373"/>
        <end position="400"/>
    </location>
</feature>
<evidence type="ECO:0000256" key="10">
    <source>
        <dbReference type="SAM" id="Coils"/>
    </source>
</evidence>
<dbReference type="InterPro" id="IPR003661">
    <property type="entry name" value="HisK_dim/P_dom"/>
</dbReference>
<dbReference type="PRINTS" id="PR00344">
    <property type="entry name" value="BCTRLSENSOR"/>
</dbReference>
<evidence type="ECO:0000259" key="12">
    <source>
        <dbReference type="PROSITE" id="PS50110"/>
    </source>
</evidence>
<dbReference type="EMBL" id="CP060139">
    <property type="protein sequence ID" value="QNR24374.1"/>
    <property type="molecule type" value="Genomic_DNA"/>
</dbReference>
<keyword evidence="8" id="KW-0902">Two-component regulatory system</keyword>
<dbReference type="InterPro" id="IPR036097">
    <property type="entry name" value="HisK_dim/P_sf"/>
</dbReference>
<dbReference type="GO" id="GO:0005524">
    <property type="term" value="F:ATP binding"/>
    <property type="evidence" value="ECO:0007669"/>
    <property type="project" value="UniProtKB-KW"/>
</dbReference>
<dbReference type="GO" id="GO:0000155">
    <property type="term" value="F:phosphorelay sensor kinase activity"/>
    <property type="evidence" value="ECO:0007669"/>
    <property type="project" value="InterPro"/>
</dbReference>
<dbReference type="KEGG" id="chyd:H4K34_00625"/>
<dbReference type="PANTHER" id="PTHR43065">
    <property type="entry name" value="SENSOR HISTIDINE KINASE"/>
    <property type="match status" value="1"/>
</dbReference>
<dbReference type="SUPFAM" id="SSF47384">
    <property type="entry name" value="Homodimeric domain of signal transducing histidine kinase"/>
    <property type="match status" value="1"/>
</dbReference>
<dbReference type="PANTHER" id="PTHR43065:SF10">
    <property type="entry name" value="PEROXIDE STRESS-ACTIVATED HISTIDINE KINASE MAK3"/>
    <property type="match status" value="1"/>
</dbReference>
<keyword evidence="7" id="KW-0067">ATP-binding</keyword>
<dbReference type="InterPro" id="IPR001789">
    <property type="entry name" value="Sig_transdc_resp-reg_receiver"/>
</dbReference>
<feature type="domain" description="Response regulatory" evidence="12">
    <location>
        <begin position="7"/>
        <end position="160"/>
    </location>
</feature>
<evidence type="ECO:0000256" key="6">
    <source>
        <dbReference type="ARBA" id="ARBA00022777"/>
    </source>
</evidence>
<dbReference type="SUPFAM" id="SSF55874">
    <property type="entry name" value="ATPase domain of HSP90 chaperone/DNA topoisomerase II/histidine kinase"/>
    <property type="match status" value="1"/>
</dbReference>
<feature type="modified residue" description="4-aspartylphosphate" evidence="9">
    <location>
        <position position="94"/>
    </location>
</feature>
<dbReference type="SMART" id="SM00388">
    <property type="entry name" value="HisKA"/>
    <property type="match status" value="1"/>
</dbReference>
<dbReference type="InterPro" id="IPR003594">
    <property type="entry name" value="HATPase_dom"/>
</dbReference>
<keyword evidence="6 13" id="KW-0418">Kinase</keyword>
<dbReference type="InterPro" id="IPR004358">
    <property type="entry name" value="Sig_transdc_His_kin-like_C"/>
</dbReference>
<evidence type="ECO:0000256" key="3">
    <source>
        <dbReference type="ARBA" id="ARBA00022553"/>
    </source>
</evidence>
<proteinExistence type="predicted"/>
<evidence type="ECO:0000256" key="4">
    <source>
        <dbReference type="ARBA" id="ARBA00022679"/>
    </source>
</evidence>
<evidence type="ECO:0000256" key="2">
    <source>
        <dbReference type="ARBA" id="ARBA00012438"/>
    </source>
</evidence>
<gene>
    <name evidence="13" type="ORF">H4K34_00625</name>
</gene>
<feature type="domain" description="Histidine kinase" evidence="11">
    <location>
        <begin position="318"/>
        <end position="523"/>
    </location>
</feature>
<evidence type="ECO:0000313" key="14">
    <source>
        <dbReference type="Proteomes" id="UP000516305"/>
    </source>
</evidence>
<dbReference type="Gene3D" id="3.40.50.2300">
    <property type="match status" value="1"/>
</dbReference>
<dbReference type="Pfam" id="PF00072">
    <property type="entry name" value="Response_reg"/>
    <property type="match status" value="1"/>
</dbReference>
<dbReference type="AlphaFoldDB" id="A0A7H0VF76"/>
<dbReference type="EC" id="2.7.13.3" evidence="2"/>
<comment type="catalytic activity">
    <reaction evidence="1">
        <text>ATP + protein L-histidine = ADP + protein N-phospho-L-histidine.</text>
        <dbReference type="EC" id="2.7.13.3"/>
    </reaction>
</comment>
<evidence type="ECO:0000256" key="8">
    <source>
        <dbReference type="ARBA" id="ARBA00023012"/>
    </source>
</evidence>
<dbReference type="SMART" id="SM00448">
    <property type="entry name" value="REC"/>
    <property type="match status" value="1"/>
</dbReference>
<dbReference type="CDD" id="cd00082">
    <property type="entry name" value="HisKA"/>
    <property type="match status" value="1"/>
</dbReference>
<keyword evidence="10" id="KW-0175">Coiled coil</keyword>
<sequence>MEKLNTRVLIIDDEEMVRDNIEEILIPQRKEKNKKVDDALDLLFDEEEKPEKPVVDNKQFPDFRVDKAYNGQIGLEKVSEAVENGDPYAVIFLDMRMPGWDGLETAKRIRLVDGKVEIIIVTAYSDHSIDQIVKEAGRNVGYHVKPYNSEEILQLATKAVNDYNKLRNLEDLIATTGRITIGETQLNSLLQNIFDQLARYIGTENAVMGMMREEEELDLLFEVGNVEDSLNREALLKMIRVARHNSESIVQNDNVVLALLQDYPVFALLKPNETLKTEKIYLLQLFIQNATHAIQNAHLQEELLRKEKLSAAGNALGMLMHDLRTPIKNIPQITDMLRADGANEELLGLLDQSSRQASEILDDFLDFVREAPIKKEKVLLDNLIKEAIKLTNNRRDLSKIHFDLQEKEAVYLQGDASKIKRMIMNILSNAGDALLDFNIPNPTIKIECSNDGNFHRITIRDNGPGIPPTVLSKIFQPFTTEGKADGTGLGLTIVKQYVDAHGGNIHAFNDNGAVFDIRLPLWKD</sequence>
<accession>A0A7H0VF76</accession>
<dbReference type="Pfam" id="PF02518">
    <property type="entry name" value="HATPase_c"/>
    <property type="match status" value="1"/>
</dbReference>
<evidence type="ECO:0000256" key="5">
    <source>
        <dbReference type="ARBA" id="ARBA00022741"/>
    </source>
</evidence>
<dbReference type="InterPro" id="IPR005467">
    <property type="entry name" value="His_kinase_dom"/>
</dbReference>
<dbReference type="SUPFAM" id="SSF52172">
    <property type="entry name" value="CheY-like"/>
    <property type="match status" value="1"/>
</dbReference>
<reference evidence="13 14" key="1">
    <citation type="submission" date="2020-08" db="EMBL/GenBank/DDBJ databases">
        <title>Croceimicrobium hydrocarbonivorans gen. nov., sp. nov., a novel marine bacterium isolated from a bacterial consortium that degrades polyethylene terephthalate.</title>
        <authorList>
            <person name="Liu R."/>
        </authorList>
    </citation>
    <scope>NUCLEOTIDE SEQUENCE [LARGE SCALE GENOMIC DNA]</scope>
    <source>
        <strain evidence="13 14">A20-9</strain>
    </source>
</reference>
<evidence type="ECO:0000256" key="1">
    <source>
        <dbReference type="ARBA" id="ARBA00000085"/>
    </source>
</evidence>
<protein>
    <recommendedName>
        <fullName evidence="2">histidine kinase</fullName>
        <ecNumber evidence="2">2.7.13.3</ecNumber>
    </recommendedName>
</protein>
<evidence type="ECO:0000256" key="9">
    <source>
        <dbReference type="PROSITE-ProRule" id="PRU00169"/>
    </source>
</evidence>
<organism evidence="13 14">
    <name type="scientific">Croceimicrobium hydrocarbonivorans</name>
    <dbReference type="NCBI Taxonomy" id="2761580"/>
    <lineage>
        <taxon>Bacteria</taxon>
        <taxon>Pseudomonadati</taxon>
        <taxon>Bacteroidota</taxon>
        <taxon>Flavobacteriia</taxon>
        <taxon>Flavobacteriales</taxon>
        <taxon>Owenweeksiaceae</taxon>
        <taxon>Croceimicrobium</taxon>
    </lineage>
</organism>
<dbReference type="Gene3D" id="3.30.565.10">
    <property type="entry name" value="Histidine kinase-like ATPase, C-terminal domain"/>
    <property type="match status" value="1"/>
</dbReference>
<dbReference type="Gene3D" id="1.10.287.130">
    <property type="match status" value="1"/>
</dbReference>
<keyword evidence="3 9" id="KW-0597">Phosphoprotein</keyword>
<evidence type="ECO:0000259" key="11">
    <source>
        <dbReference type="PROSITE" id="PS50109"/>
    </source>
</evidence>
<dbReference type="Proteomes" id="UP000516305">
    <property type="component" value="Chromosome"/>
</dbReference>
<keyword evidence="4" id="KW-0808">Transferase</keyword>
<dbReference type="CDD" id="cd00075">
    <property type="entry name" value="HATPase"/>
    <property type="match status" value="1"/>
</dbReference>
<dbReference type="InterPro" id="IPR011006">
    <property type="entry name" value="CheY-like_superfamily"/>
</dbReference>
<dbReference type="RefSeq" id="WP_210758901.1">
    <property type="nucleotide sequence ID" value="NZ_CP060139.1"/>
</dbReference>
<keyword evidence="14" id="KW-1185">Reference proteome</keyword>
<evidence type="ECO:0000256" key="7">
    <source>
        <dbReference type="ARBA" id="ARBA00022840"/>
    </source>
</evidence>
<evidence type="ECO:0000313" key="13">
    <source>
        <dbReference type="EMBL" id="QNR24374.1"/>
    </source>
</evidence>
<dbReference type="PROSITE" id="PS50109">
    <property type="entry name" value="HIS_KIN"/>
    <property type="match status" value="1"/>
</dbReference>
<dbReference type="SMART" id="SM00387">
    <property type="entry name" value="HATPase_c"/>
    <property type="match status" value="1"/>
</dbReference>
<keyword evidence="5" id="KW-0547">Nucleotide-binding</keyword>
<dbReference type="Pfam" id="PF00512">
    <property type="entry name" value="HisKA"/>
    <property type="match status" value="1"/>
</dbReference>